<evidence type="ECO:0000259" key="4">
    <source>
        <dbReference type="PROSITE" id="PS50949"/>
    </source>
</evidence>
<dbReference type="InterPro" id="IPR036390">
    <property type="entry name" value="WH_DNA-bd_sf"/>
</dbReference>
<dbReference type="EMBL" id="CP094528">
    <property type="protein sequence ID" value="UOE42985.1"/>
    <property type="molecule type" value="Genomic_DNA"/>
</dbReference>
<dbReference type="Pfam" id="PF00392">
    <property type="entry name" value="GntR"/>
    <property type="match status" value="1"/>
</dbReference>
<protein>
    <submittedName>
        <fullName evidence="5">GntR family transcriptional regulator</fullName>
    </submittedName>
</protein>
<name>A0ABY4C2I1_9MICO</name>
<reference evidence="5 6" key="1">
    <citation type="submission" date="2022-03" db="EMBL/GenBank/DDBJ databases">
        <title>Mucilaginibacter sp. isolated from the gut of Protaetia brevitarsis seulensis larvae.</title>
        <authorList>
            <person name="Won M."/>
            <person name="Kim S.-J."/>
            <person name="Kwon S.-W."/>
        </authorList>
    </citation>
    <scope>NUCLEOTIDE SEQUENCE [LARGE SCALE GENOMIC DNA]</scope>
    <source>
        <strain evidence="5 6">CFWR-12</strain>
    </source>
</reference>
<dbReference type="Gene3D" id="3.40.1410.10">
    <property type="entry name" value="Chorismate lyase-like"/>
    <property type="match status" value="1"/>
</dbReference>
<evidence type="ECO:0000256" key="2">
    <source>
        <dbReference type="ARBA" id="ARBA00023125"/>
    </source>
</evidence>
<evidence type="ECO:0000313" key="5">
    <source>
        <dbReference type="EMBL" id="UOE42985.1"/>
    </source>
</evidence>
<evidence type="ECO:0000256" key="3">
    <source>
        <dbReference type="ARBA" id="ARBA00023163"/>
    </source>
</evidence>
<dbReference type="RefSeq" id="WP_243553950.1">
    <property type="nucleotide sequence ID" value="NZ_CP094528.1"/>
</dbReference>
<proteinExistence type="predicted"/>
<dbReference type="Proteomes" id="UP000832097">
    <property type="component" value="Chromosome"/>
</dbReference>
<keyword evidence="6" id="KW-1185">Reference proteome</keyword>
<dbReference type="Pfam" id="PF07702">
    <property type="entry name" value="UTRA"/>
    <property type="match status" value="1"/>
</dbReference>
<evidence type="ECO:0000313" key="6">
    <source>
        <dbReference type="Proteomes" id="UP000832097"/>
    </source>
</evidence>
<dbReference type="PRINTS" id="PR00035">
    <property type="entry name" value="HTHGNTR"/>
</dbReference>
<accession>A0ABY4C2I1</accession>
<dbReference type="InterPro" id="IPR028978">
    <property type="entry name" value="Chorismate_lyase_/UTRA_dom_sf"/>
</dbReference>
<dbReference type="SUPFAM" id="SSF64288">
    <property type="entry name" value="Chorismate lyase-like"/>
    <property type="match status" value="1"/>
</dbReference>
<dbReference type="SMART" id="SM00866">
    <property type="entry name" value="UTRA"/>
    <property type="match status" value="1"/>
</dbReference>
<keyword evidence="2" id="KW-0238">DNA-binding</keyword>
<dbReference type="PANTHER" id="PTHR44846:SF1">
    <property type="entry name" value="MANNOSYL-D-GLYCERATE TRANSPORT_METABOLISM SYSTEM REPRESSOR MNGR-RELATED"/>
    <property type="match status" value="1"/>
</dbReference>
<dbReference type="SMART" id="SM00345">
    <property type="entry name" value="HTH_GNTR"/>
    <property type="match status" value="1"/>
</dbReference>
<keyword evidence="1" id="KW-0805">Transcription regulation</keyword>
<dbReference type="Gene3D" id="1.10.10.10">
    <property type="entry name" value="Winged helix-like DNA-binding domain superfamily/Winged helix DNA-binding domain"/>
    <property type="match status" value="1"/>
</dbReference>
<dbReference type="PANTHER" id="PTHR44846">
    <property type="entry name" value="MANNOSYL-D-GLYCERATE TRANSPORT/METABOLISM SYSTEM REPRESSOR MNGR-RELATED"/>
    <property type="match status" value="1"/>
</dbReference>
<dbReference type="CDD" id="cd07377">
    <property type="entry name" value="WHTH_GntR"/>
    <property type="match status" value="1"/>
</dbReference>
<dbReference type="InterPro" id="IPR036388">
    <property type="entry name" value="WH-like_DNA-bd_sf"/>
</dbReference>
<dbReference type="InterPro" id="IPR050679">
    <property type="entry name" value="Bact_HTH_transcr_reg"/>
</dbReference>
<dbReference type="PROSITE" id="PS50949">
    <property type="entry name" value="HTH_GNTR"/>
    <property type="match status" value="1"/>
</dbReference>
<organism evidence="5 6">
    <name type="scientific">Agromyces larvae</name>
    <dbReference type="NCBI Taxonomy" id="2929802"/>
    <lineage>
        <taxon>Bacteria</taxon>
        <taxon>Bacillati</taxon>
        <taxon>Actinomycetota</taxon>
        <taxon>Actinomycetes</taxon>
        <taxon>Micrococcales</taxon>
        <taxon>Microbacteriaceae</taxon>
        <taxon>Agromyces</taxon>
    </lineage>
</organism>
<dbReference type="InterPro" id="IPR000524">
    <property type="entry name" value="Tscrpt_reg_HTH_GntR"/>
</dbReference>
<keyword evidence="3" id="KW-0804">Transcription</keyword>
<evidence type="ECO:0000256" key="1">
    <source>
        <dbReference type="ARBA" id="ARBA00023015"/>
    </source>
</evidence>
<gene>
    <name evidence="5" type="ORF">MTO99_12385</name>
</gene>
<dbReference type="InterPro" id="IPR011663">
    <property type="entry name" value="UTRA"/>
</dbReference>
<feature type="domain" description="HTH gntR-type" evidence="4">
    <location>
        <begin position="7"/>
        <end position="75"/>
    </location>
</feature>
<sequence length="240" mass="25822">MVETATSPVSQRVRVALLDRIVRGEWAAGTPLPSEASLCREFGTSRGTVRRALAGLRADGVVVGGRGRPPVVGKVVPAQSLDTLRSFTEWARGEGRVPGQRTLVLERRSADSATAGLLGLDEGATVVALVRVRTLEEVPVMLERSTFIPEVGRHLFGFDTDTGSVFAELARQGVALTSARHTIDAVGANRLDSEALRVPMGAPLLRERRRSSDVSGRPVEVADDRFRPEQFSFRVDNAAG</sequence>
<dbReference type="SUPFAM" id="SSF46785">
    <property type="entry name" value="Winged helix' DNA-binding domain"/>
    <property type="match status" value="1"/>
</dbReference>